<evidence type="ECO:0000313" key="6">
    <source>
        <dbReference type="Proteomes" id="UP000218831"/>
    </source>
</evidence>
<reference evidence="5 6" key="1">
    <citation type="submission" date="2017-08" db="EMBL/GenBank/DDBJ databases">
        <title>Aliifodinibius alkalisoli sp. nov., isolated from saline alkaline soil.</title>
        <authorList>
            <person name="Liu D."/>
            <person name="Zhang G."/>
        </authorList>
    </citation>
    <scope>NUCLEOTIDE SEQUENCE [LARGE SCALE GENOMIC DNA]</scope>
    <source>
        <strain evidence="5 6">WN023</strain>
    </source>
</reference>
<protein>
    <recommendedName>
        <fullName evidence="4">Response regulatory domain-containing protein</fullName>
    </recommendedName>
</protein>
<evidence type="ECO:0000313" key="5">
    <source>
        <dbReference type="EMBL" id="PAU95661.1"/>
    </source>
</evidence>
<evidence type="ECO:0000256" key="3">
    <source>
        <dbReference type="PROSITE-ProRule" id="PRU00169"/>
    </source>
</evidence>
<dbReference type="SMART" id="SM00448">
    <property type="entry name" value="REC"/>
    <property type="match status" value="1"/>
</dbReference>
<dbReference type="RefSeq" id="WP_095604906.1">
    <property type="nucleotide sequence ID" value="NZ_NSKE01000001.1"/>
</dbReference>
<dbReference type="InterPro" id="IPR011006">
    <property type="entry name" value="CheY-like_superfamily"/>
</dbReference>
<keyword evidence="6" id="KW-1185">Reference proteome</keyword>
<evidence type="ECO:0000256" key="1">
    <source>
        <dbReference type="ARBA" id="ARBA00022553"/>
    </source>
</evidence>
<dbReference type="PROSITE" id="PS50110">
    <property type="entry name" value="RESPONSE_REGULATORY"/>
    <property type="match status" value="1"/>
</dbReference>
<dbReference type="Gene3D" id="3.40.50.2300">
    <property type="match status" value="1"/>
</dbReference>
<gene>
    <name evidence="5" type="ORF">CK503_00945</name>
</gene>
<sequence>MDNLKIFIVDDSPIQLVLLEKVLLKEGFSVEAFSKGADLIKALSVDTPYLIISDIHMPELNGFELIEKVRGFSKGENIPCFLVSSKADDAIRKQARTIGVDRFIKKPFEYQSLLGIIDDLLRDKDTVLESS</sequence>
<dbReference type="PANTHER" id="PTHR44591">
    <property type="entry name" value="STRESS RESPONSE REGULATOR PROTEIN 1"/>
    <property type="match status" value="1"/>
</dbReference>
<dbReference type="SUPFAM" id="SSF52172">
    <property type="entry name" value="CheY-like"/>
    <property type="match status" value="1"/>
</dbReference>
<dbReference type="OrthoDB" id="9789181at2"/>
<dbReference type="PANTHER" id="PTHR44591:SF14">
    <property type="entry name" value="PROTEIN PILG"/>
    <property type="match status" value="1"/>
</dbReference>
<evidence type="ECO:0000256" key="2">
    <source>
        <dbReference type="ARBA" id="ARBA00023012"/>
    </source>
</evidence>
<dbReference type="InterPro" id="IPR001789">
    <property type="entry name" value="Sig_transdc_resp-reg_receiver"/>
</dbReference>
<organism evidence="5 6">
    <name type="scientific">Fodinibius salipaludis</name>
    <dbReference type="NCBI Taxonomy" id="2032627"/>
    <lineage>
        <taxon>Bacteria</taxon>
        <taxon>Pseudomonadati</taxon>
        <taxon>Balneolota</taxon>
        <taxon>Balneolia</taxon>
        <taxon>Balneolales</taxon>
        <taxon>Balneolaceae</taxon>
        <taxon>Fodinibius</taxon>
    </lineage>
</organism>
<keyword evidence="2" id="KW-0902">Two-component regulatory system</keyword>
<evidence type="ECO:0000259" key="4">
    <source>
        <dbReference type="PROSITE" id="PS50110"/>
    </source>
</evidence>
<comment type="caution">
    <text evidence="5">The sequence shown here is derived from an EMBL/GenBank/DDBJ whole genome shotgun (WGS) entry which is preliminary data.</text>
</comment>
<accession>A0A2A2GDP7</accession>
<dbReference type="Proteomes" id="UP000218831">
    <property type="component" value="Unassembled WGS sequence"/>
</dbReference>
<dbReference type="AlphaFoldDB" id="A0A2A2GDP7"/>
<feature type="modified residue" description="4-aspartylphosphate" evidence="3">
    <location>
        <position position="54"/>
    </location>
</feature>
<keyword evidence="1 3" id="KW-0597">Phosphoprotein</keyword>
<dbReference type="GO" id="GO:0000160">
    <property type="term" value="P:phosphorelay signal transduction system"/>
    <property type="evidence" value="ECO:0007669"/>
    <property type="project" value="UniProtKB-KW"/>
</dbReference>
<name>A0A2A2GDP7_9BACT</name>
<feature type="domain" description="Response regulatory" evidence="4">
    <location>
        <begin position="5"/>
        <end position="121"/>
    </location>
</feature>
<proteinExistence type="predicted"/>
<dbReference type="Pfam" id="PF00072">
    <property type="entry name" value="Response_reg"/>
    <property type="match status" value="1"/>
</dbReference>
<dbReference type="InterPro" id="IPR050595">
    <property type="entry name" value="Bact_response_regulator"/>
</dbReference>
<dbReference type="EMBL" id="NSKE01000001">
    <property type="protein sequence ID" value="PAU95661.1"/>
    <property type="molecule type" value="Genomic_DNA"/>
</dbReference>